<feature type="region of interest" description="Disordered" evidence="1">
    <location>
        <begin position="126"/>
        <end position="155"/>
    </location>
</feature>
<proteinExistence type="predicted"/>
<evidence type="ECO:0000313" key="3">
    <source>
        <dbReference type="Proteomes" id="UP001501288"/>
    </source>
</evidence>
<gene>
    <name evidence="2" type="ORF">GCM10009762_28910</name>
</gene>
<dbReference type="Proteomes" id="UP001501288">
    <property type="component" value="Unassembled WGS sequence"/>
</dbReference>
<dbReference type="EMBL" id="BAAANV010000069">
    <property type="protein sequence ID" value="GAA1554406.1"/>
    <property type="molecule type" value="Genomic_DNA"/>
</dbReference>
<evidence type="ECO:0000256" key="1">
    <source>
        <dbReference type="SAM" id="MobiDB-lite"/>
    </source>
</evidence>
<sequence>MGDAERQAGELQWGALVDRDDLLGLLPRGGLAERLLEHAAKLRAELGVRIDEAVAVVLVDVRRDRAAAHRRHGEGVVEMAVREQYRGRLEVEIGEHVLELVGDADARVDDHTLGAALTRDDVAVRAHGGSREGNGQHPPKPTGRGLSAFARTSVP</sequence>
<keyword evidence="3" id="KW-1185">Reference proteome</keyword>
<protein>
    <submittedName>
        <fullName evidence="2">Uncharacterized protein</fullName>
    </submittedName>
</protein>
<accession>A0ABN2C8N8</accession>
<evidence type="ECO:0000313" key="2">
    <source>
        <dbReference type="EMBL" id="GAA1554406.1"/>
    </source>
</evidence>
<comment type="caution">
    <text evidence="2">The sequence shown here is derived from an EMBL/GenBank/DDBJ whole genome shotgun (WGS) entry which is preliminary data.</text>
</comment>
<organism evidence="2 3">
    <name type="scientific">Dermacoccus barathri</name>
    <dbReference type="NCBI Taxonomy" id="322601"/>
    <lineage>
        <taxon>Bacteria</taxon>
        <taxon>Bacillati</taxon>
        <taxon>Actinomycetota</taxon>
        <taxon>Actinomycetes</taxon>
        <taxon>Micrococcales</taxon>
        <taxon>Dermacoccaceae</taxon>
        <taxon>Dermacoccus</taxon>
    </lineage>
</organism>
<name>A0ABN2C8N8_9MICO</name>
<reference evidence="2 3" key="1">
    <citation type="journal article" date="2019" name="Int. J. Syst. Evol. Microbiol.">
        <title>The Global Catalogue of Microorganisms (GCM) 10K type strain sequencing project: providing services to taxonomists for standard genome sequencing and annotation.</title>
        <authorList>
            <consortium name="The Broad Institute Genomics Platform"/>
            <consortium name="The Broad Institute Genome Sequencing Center for Infectious Disease"/>
            <person name="Wu L."/>
            <person name="Ma J."/>
        </authorList>
    </citation>
    <scope>NUCLEOTIDE SEQUENCE [LARGE SCALE GENOMIC DNA]</scope>
    <source>
        <strain evidence="2 3">JCM 14588</strain>
    </source>
</reference>